<dbReference type="Proteomes" id="UP001549921">
    <property type="component" value="Unassembled WGS sequence"/>
</dbReference>
<dbReference type="InterPro" id="IPR001254">
    <property type="entry name" value="Trypsin_dom"/>
</dbReference>
<dbReference type="SUPFAM" id="SSF50494">
    <property type="entry name" value="Trypsin-like serine proteases"/>
    <property type="match status" value="1"/>
</dbReference>
<evidence type="ECO:0000256" key="1">
    <source>
        <dbReference type="ARBA" id="ARBA00007664"/>
    </source>
</evidence>
<dbReference type="PROSITE" id="PS00135">
    <property type="entry name" value="TRYPSIN_SER"/>
    <property type="match status" value="1"/>
</dbReference>
<evidence type="ECO:0000256" key="6">
    <source>
        <dbReference type="RuleBase" id="RU363034"/>
    </source>
</evidence>
<dbReference type="SMART" id="SM00020">
    <property type="entry name" value="Tryp_SPc"/>
    <property type="match status" value="1"/>
</dbReference>
<dbReference type="AlphaFoldDB" id="A0ABD0TNM1"/>
<gene>
    <name evidence="10" type="ORF">ABMA27_006552</name>
    <name evidence="9" type="ORF">ABMA28_006804</name>
</gene>
<dbReference type="PRINTS" id="PR00722">
    <property type="entry name" value="CHYMOTRYPSIN"/>
</dbReference>
<keyword evidence="2 6" id="KW-0645">Protease</keyword>
<dbReference type="EMBL" id="JBEUOH010000002">
    <property type="protein sequence ID" value="KAL0901260.1"/>
    <property type="molecule type" value="Genomic_DNA"/>
</dbReference>
<evidence type="ECO:0000256" key="3">
    <source>
        <dbReference type="ARBA" id="ARBA00022801"/>
    </source>
</evidence>
<dbReference type="Pfam" id="PF00089">
    <property type="entry name" value="Trypsin"/>
    <property type="match status" value="1"/>
</dbReference>
<sequence length="260" mass="28472">MRSFIFVALSLAVASAATPSSDRIIGGSVTTINQYPEMAQLLQVVWGTYFFQDCGGIILNNRAILTAAHCTFNYGPAARRVRFGSSYRSSGGTVATINRIINHPNYNRPVQWDNDVSIVWINGNIPNTATSRPALIAGPNYFLADNQVVWAAGWGLTIPNNGDSFSNQLRHVQIWTVNQGICRQRYAYSRPPMTVTDNMLCSGWLDVGGRDQCQGDSGGPLYHNGVVVGVCSWGGVCGSPFYPGVNARVSRYTNWINQNR</sequence>
<organism evidence="9 12">
    <name type="scientific">Loxostege sticticalis</name>
    <name type="common">Beet webworm moth</name>
    <dbReference type="NCBI Taxonomy" id="481309"/>
    <lineage>
        <taxon>Eukaryota</taxon>
        <taxon>Metazoa</taxon>
        <taxon>Ecdysozoa</taxon>
        <taxon>Arthropoda</taxon>
        <taxon>Hexapoda</taxon>
        <taxon>Insecta</taxon>
        <taxon>Pterygota</taxon>
        <taxon>Neoptera</taxon>
        <taxon>Endopterygota</taxon>
        <taxon>Lepidoptera</taxon>
        <taxon>Glossata</taxon>
        <taxon>Ditrysia</taxon>
        <taxon>Pyraloidea</taxon>
        <taxon>Crambidae</taxon>
        <taxon>Pyraustinae</taxon>
        <taxon>Loxostege</taxon>
    </lineage>
</organism>
<proteinExistence type="inferred from homology"/>
<comment type="similarity">
    <text evidence="1">Belongs to the peptidase S1 family.</text>
</comment>
<keyword evidence="11" id="KW-1185">Reference proteome</keyword>
<keyword evidence="4 6" id="KW-0720">Serine protease</keyword>
<evidence type="ECO:0000256" key="7">
    <source>
        <dbReference type="SAM" id="SignalP"/>
    </source>
</evidence>
<dbReference type="InterPro" id="IPR033116">
    <property type="entry name" value="TRYPSIN_SER"/>
</dbReference>
<reference evidence="11 12" key="1">
    <citation type="submission" date="2024-06" db="EMBL/GenBank/DDBJ databases">
        <title>A chromosome-level genome assembly of beet webworm, Loxostege sticticalis.</title>
        <authorList>
            <person name="Zhang Y."/>
        </authorList>
    </citation>
    <scope>NUCLEOTIDE SEQUENCE [LARGE SCALE GENOMIC DNA]</scope>
    <source>
        <strain evidence="10">AQ026</strain>
        <strain evidence="9">AQ028</strain>
        <tissue evidence="9">Male pupae</tissue>
        <tissue evidence="10">Whole body</tissue>
    </source>
</reference>
<dbReference type="PANTHER" id="PTHR24276">
    <property type="entry name" value="POLYSERASE-RELATED"/>
    <property type="match status" value="1"/>
</dbReference>
<dbReference type="InterPro" id="IPR050430">
    <property type="entry name" value="Peptidase_S1"/>
</dbReference>
<protein>
    <recommendedName>
        <fullName evidence="8">Peptidase S1 domain-containing protein</fullName>
    </recommendedName>
</protein>
<dbReference type="InterPro" id="IPR043504">
    <property type="entry name" value="Peptidase_S1_PA_chymotrypsin"/>
</dbReference>
<dbReference type="PANTHER" id="PTHR24276:SF98">
    <property type="entry name" value="FI18310P1-RELATED"/>
    <property type="match status" value="1"/>
</dbReference>
<dbReference type="Proteomes" id="UP001549920">
    <property type="component" value="Unassembled WGS sequence"/>
</dbReference>
<name>A0ABD0TNM1_LOXSC</name>
<keyword evidence="3 6" id="KW-0378">Hydrolase</keyword>
<dbReference type="EMBL" id="JBEDNZ010000002">
    <property type="protein sequence ID" value="KAL0850895.1"/>
    <property type="molecule type" value="Genomic_DNA"/>
</dbReference>
<keyword evidence="5" id="KW-1015">Disulfide bond</keyword>
<evidence type="ECO:0000256" key="4">
    <source>
        <dbReference type="ARBA" id="ARBA00022825"/>
    </source>
</evidence>
<dbReference type="InterPro" id="IPR001314">
    <property type="entry name" value="Peptidase_S1A"/>
</dbReference>
<evidence type="ECO:0000259" key="8">
    <source>
        <dbReference type="PROSITE" id="PS50240"/>
    </source>
</evidence>
<feature type="domain" description="Peptidase S1" evidence="8">
    <location>
        <begin position="24"/>
        <end position="260"/>
    </location>
</feature>
<evidence type="ECO:0000313" key="11">
    <source>
        <dbReference type="Proteomes" id="UP001549920"/>
    </source>
</evidence>
<evidence type="ECO:0000313" key="12">
    <source>
        <dbReference type="Proteomes" id="UP001549921"/>
    </source>
</evidence>
<evidence type="ECO:0000313" key="10">
    <source>
        <dbReference type="EMBL" id="KAL0901260.1"/>
    </source>
</evidence>
<evidence type="ECO:0000313" key="9">
    <source>
        <dbReference type="EMBL" id="KAL0850895.1"/>
    </source>
</evidence>
<dbReference type="PROSITE" id="PS00134">
    <property type="entry name" value="TRYPSIN_HIS"/>
    <property type="match status" value="1"/>
</dbReference>
<dbReference type="Gene3D" id="2.40.10.10">
    <property type="entry name" value="Trypsin-like serine proteases"/>
    <property type="match status" value="1"/>
</dbReference>
<evidence type="ECO:0000256" key="2">
    <source>
        <dbReference type="ARBA" id="ARBA00022670"/>
    </source>
</evidence>
<dbReference type="InterPro" id="IPR009003">
    <property type="entry name" value="Peptidase_S1_PA"/>
</dbReference>
<dbReference type="InterPro" id="IPR018114">
    <property type="entry name" value="TRYPSIN_HIS"/>
</dbReference>
<feature type="chain" id="PRO_5044723034" description="Peptidase S1 domain-containing protein" evidence="7">
    <location>
        <begin position="17"/>
        <end position="260"/>
    </location>
</feature>
<feature type="signal peptide" evidence="7">
    <location>
        <begin position="1"/>
        <end position="16"/>
    </location>
</feature>
<dbReference type="GO" id="GO:0006508">
    <property type="term" value="P:proteolysis"/>
    <property type="evidence" value="ECO:0007669"/>
    <property type="project" value="UniProtKB-KW"/>
</dbReference>
<dbReference type="CDD" id="cd00190">
    <property type="entry name" value="Tryp_SPc"/>
    <property type="match status" value="1"/>
</dbReference>
<accession>A0ABD0TNM1</accession>
<keyword evidence="7" id="KW-0732">Signal</keyword>
<evidence type="ECO:0000256" key="5">
    <source>
        <dbReference type="ARBA" id="ARBA00023157"/>
    </source>
</evidence>
<comment type="caution">
    <text evidence="9">The sequence shown here is derived from an EMBL/GenBank/DDBJ whole genome shotgun (WGS) entry which is preliminary data.</text>
</comment>
<dbReference type="PROSITE" id="PS50240">
    <property type="entry name" value="TRYPSIN_DOM"/>
    <property type="match status" value="1"/>
</dbReference>
<dbReference type="GO" id="GO:0008236">
    <property type="term" value="F:serine-type peptidase activity"/>
    <property type="evidence" value="ECO:0007669"/>
    <property type="project" value="UniProtKB-KW"/>
</dbReference>